<dbReference type="EMBL" id="WLYK01000006">
    <property type="protein sequence ID" value="MTD15401.1"/>
    <property type="molecule type" value="Genomic_DNA"/>
</dbReference>
<dbReference type="PANTHER" id="PTHR39087">
    <property type="entry name" value="UPF0104 MEMBRANE PROTEIN MJ1595"/>
    <property type="match status" value="1"/>
</dbReference>
<evidence type="ECO:0000256" key="6">
    <source>
        <dbReference type="SAM" id="MobiDB-lite"/>
    </source>
</evidence>
<proteinExistence type="predicted"/>
<feature type="transmembrane region" description="Helical" evidence="7">
    <location>
        <begin position="335"/>
        <end position="360"/>
    </location>
</feature>
<evidence type="ECO:0000313" key="9">
    <source>
        <dbReference type="Proteomes" id="UP000460221"/>
    </source>
</evidence>
<evidence type="ECO:0000256" key="5">
    <source>
        <dbReference type="ARBA" id="ARBA00023136"/>
    </source>
</evidence>
<keyword evidence="3 7" id="KW-0812">Transmembrane</keyword>
<dbReference type="NCBIfam" id="TIGR00374">
    <property type="entry name" value="flippase-like domain"/>
    <property type="match status" value="1"/>
</dbReference>
<dbReference type="Proteomes" id="UP000460221">
    <property type="component" value="Unassembled WGS sequence"/>
</dbReference>
<keyword evidence="4 7" id="KW-1133">Transmembrane helix</keyword>
<dbReference type="AlphaFoldDB" id="A0A7K1FMK1"/>
<feature type="transmembrane region" description="Helical" evidence="7">
    <location>
        <begin position="134"/>
        <end position="152"/>
    </location>
</feature>
<dbReference type="PANTHER" id="PTHR39087:SF2">
    <property type="entry name" value="UPF0104 MEMBRANE PROTEIN MJ1595"/>
    <property type="match status" value="1"/>
</dbReference>
<keyword evidence="2" id="KW-1003">Cell membrane</keyword>
<accession>A0A7K1FMK1</accession>
<feature type="transmembrane region" description="Helical" evidence="7">
    <location>
        <begin position="372"/>
        <end position="390"/>
    </location>
</feature>
<comment type="caution">
    <text evidence="8">The sequence shown here is derived from an EMBL/GenBank/DDBJ whole genome shotgun (WGS) entry which is preliminary data.</text>
</comment>
<feature type="region of interest" description="Disordered" evidence="6">
    <location>
        <begin position="1"/>
        <end position="73"/>
    </location>
</feature>
<feature type="transmembrane region" description="Helical" evidence="7">
    <location>
        <begin position="209"/>
        <end position="236"/>
    </location>
</feature>
<feature type="transmembrane region" description="Helical" evidence="7">
    <location>
        <begin position="248"/>
        <end position="270"/>
    </location>
</feature>
<keyword evidence="5 7" id="KW-0472">Membrane</keyword>
<evidence type="ECO:0000256" key="3">
    <source>
        <dbReference type="ARBA" id="ARBA00022692"/>
    </source>
</evidence>
<feature type="transmembrane region" description="Helical" evidence="7">
    <location>
        <begin position="173"/>
        <end position="197"/>
    </location>
</feature>
<sequence>MDSTPWSSRHAVASGSAPAGGRIDAGQVQDRSDRTGGGVVNAERDPSGDPAADDPVDDRSDASGTTPVDGTTEPAELRAVEALEETAVTANRPWWHLVLRIVGGVVIVAVIIAVLADKVPSPAEIGDALRRANWWWVAAGLFLQAASVGMLVRQQRRLLKAFGIPIRFSRMAAITYSSTAISMSMPAGGAFGAGWSYRQYRASGASSATAAAVLLLSGVLSVIALVLLYLAGLGFAGLSRLRDLGLEYPVRVVLIGLAGVAVVAGLSVLISRGAQAIPSGPRKGGKYTAWAERHPRLGAAASGLLSTGRRAQRVPVRDWRFALITSIGNWGLDAACLYVCCLAVGVRIDLFQLGLIYLGIQLVRQIPLTPGGIGVVEASLLAALVAAGAAEGPASAAVLLYRLFSAWLIVPVGYGMMWLLRKRRAAERPATGNQV</sequence>
<evidence type="ECO:0000256" key="4">
    <source>
        <dbReference type="ARBA" id="ARBA00022989"/>
    </source>
</evidence>
<keyword evidence="9" id="KW-1185">Reference proteome</keyword>
<evidence type="ECO:0000256" key="1">
    <source>
        <dbReference type="ARBA" id="ARBA00004651"/>
    </source>
</evidence>
<feature type="transmembrane region" description="Helical" evidence="7">
    <location>
        <begin position="396"/>
        <end position="420"/>
    </location>
</feature>
<name>A0A7K1FMK1_9ACTN</name>
<organism evidence="8 9">
    <name type="scientific">Nakamurella alba</name>
    <dbReference type="NCBI Taxonomy" id="2665158"/>
    <lineage>
        <taxon>Bacteria</taxon>
        <taxon>Bacillati</taxon>
        <taxon>Actinomycetota</taxon>
        <taxon>Actinomycetes</taxon>
        <taxon>Nakamurellales</taxon>
        <taxon>Nakamurellaceae</taxon>
        <taxon>Nakamurella</taxon>
    </lineage>
</organism>
<dbReference type="InterPro" id="IPR022791">
    <property type="entry name" value="L-PG_synthase/AglD"/>
</dbReference>
<dbReference type="GO" id="GO:0005886">
    <property type="term" value="C:plasma membrane"/>
    <property type="evidence" value="ECO:0007669"/>
    <property type="project" value="UniProtKB-SubCell"/>
</dbReference>
<reference evidence="8 9" key="1">
    <citation type="submission" date="2019-11" db="EMBL/GenBank/DDBJ databases">
        <authorList>
            <person name="Jiang L.-Q."/>
        </authorList>
    </citation>
    <scope>NUCLEOTIDE SEQUENCE [LARGE SCALE GENOMIC DNA]</scope>
    <source>
        <strain evidence="8 9">YIM 132087</strain>
    </source>
</reference>
<protein>
    <submittedName>
        <fullName evidence="8">Flippase-like domain-containing protein</fullName>
    </submittedName>
</protein>
<evidence type="ECO:0000256" key="7">
    <source>
        <dbReference type="SAM" id="Phobius"/>
    </source>
</evidence>
<comment type="subcellular location">
    <subcellularLocation>
        <location evidence="1">Cell membrane</location>
        <topology evidence="1">Multi-pass membrane protein</topology>
    </subcellularLocation>
</comment>
<gene>
    <name evidence="8" type="ORF">GIS00_15795</name>
</gene>
<dbReference type="Pfam" id="PF03706">
    <property type="entry name" value="LPG_synthase_TM"/>
    <property type="match status" value="1"/>
</dbReference>
<evidence type="ECO:0000313" key="8">
    <source>
        <dbReference type="EMBL" id="MTD15401.1"/>
    </source>
</evidence>
<evidence type="ECO:0000256" key="2">
    <source>
        <dbReference type="ARBA" id="ARBA00022475"/>
    </source>
</evidence>
<feature type="transmembrane region" description="Helical" evidence="7">
    <location>
        <begin position="97"/>
        <end position="114"/>
    </location>
</feature>